<dbReference type="Gene3D" id="1.10.260.40">
    <property type="entry name" value="lambda repressor-like DNA-binding domains"/>
    <property type="match status" value="1"/>
</dbReference>
<dbReference type="InterPro" id="IPR001387">
    <property type="entry name" value="Cro/C1-type_HTH"/>
</dbReference>
<dbReference type="Pfam" id="PF19054">
    <property type="entry name" value="DUF5753"/>
    <property type="match status" value="1"/>
</dbReference>
<evidence type="ECO:0000313" key="2">
    <source>
        <dbReference type="EMBL" id="MFD0684358.1"/>
    </source>
</evidence>
<accession>A0ABW2XFU4</accession>
<comment type="caution">
    <text evidence="2">The sequence shown here is derived from an EMBL/GenBank/DDBJ whole genome shotgun (WGS) entry which is preliminary data.</text>
</comment>
<dbReference type="Proteomes" id="UP001597063">
    <property type="component" value="Unassembled WGS sequence"/>
</dbReference>
<reference evidence="3" key="1">
    <citation type="journal article" date="2019" name="Int. J. Syst. Evol. Microbiol.">
        <title>The Global Catalogue of Microorganisms (GCM) 10K type strain sequencing project: providing services to taxonomists for standard genome sequencing and annotation.</title>
        <authorList>
            <consortium name="The Broad Institute Genomics Platform"/>
            <consortium name="The Broad Institute Genome Sequencing Center for Infectious Disease"/>
            <person name="Wu L."/>
            <person name="Ma J."/>
        </authorList>
    </citation>
    <scope>NUCLEOTIDE SEQUENCE [LARGE SCALE GENOMIC DNA]</scope>
    <source>
        <strain evidence="3">JCM 9371</strain>
    </source>
</reference>
<proteinExistence type="predicted"/>
<sequence>MLDHRPAGPTALRLQIGARLRRLREEKGIGRAQAGAAIRGSASKMSRLELGRHGFKTRDVRDLLDLYGVDDAKERETLLNLVRDAKKPGWWQAYGDVVPGWFEQYLGLEQSATSIRSYEVQYIPGLLQTPDYARAVIALEHGTGDDLDRRLAVRMIRQELLARPVAPATLWAVIDEAAVRRPIGGPVTMRGQLEHLIAMATERANVKVQVLPYEEAARLPLSGPVTIVRLAEHDLDDVVYLEHLTGARYAEKRETAQYQHIMDLLGIRAYQPARTIDFLKDLLAEY</sequence>
<dbReference type="InterPro" id="IPR043917">
    <property type="entry name" value="DUF5753"/>
</dbReference>
<dbReference type="RefSeq" id="WP_207399631.1">
    <property type="nucleotide sequence ID" value="NZ_CAACUY010000020.1"/>
</dbReference>
<dbReference type="InterPro" id="IPR010982">
    <property type="entry name" value="Lambda_DNA-bd_dom_sf"/>
</dbReference>
<dbReference type="PROSITE" id="PS50943">
    <property type="entry name" value="HTH_CROC1"/>
    <property type="match status" value="1"/>
</dbReference>
<evidence type="ECO:0000313" key="3">
    <source>
        <dbReference type="Proteomes" id="UP001597063"/>
    </source>
</evidence>
<keyword evidence="3" id="KW-1185">Reference proteome</keyword>
<name>A0ABW2XFU4_9ACTN</name>
<dbReference type="SUPFAM" id="SSF47413">
    <property type="entry name" value="lambda repressor-like DNA-binding domains"/>
    <property type="match status" value="1"/>
</dbReference>
<gene>
    <name evidence="2" type="ORF">ACFQZM_07625</name>
</gene>
<dbReference type="Pfam" id="PF13560">
    <property type="entry name" value="HTH_31"/>
    <property type="match status" value="1"/>
</dbReference>
<protein>
    <submittedName>
        <fullName evidence="2">Helix-turn-helix domain-containing protein</fullName>
    </submittedName>
</protein>
<dbReference type="CDD" id="cd00093">
    <property type="entry name" value="HTH_XRE"/>
    <property type="match status" value="1"/>
</dbReference>
<dbReference type="EMBL" id="JBHTGP010000003">
    <property type="protein sequence ID" value="MFD0684358.1"/>
    <property type="molecule type" value="Genomic_DNA"/>
</dbReference>
<evidence type="ECO:0000259" key="1">
    <source>
        <dbReference type="PROSITE" id="PS50943"/>
    </source>
</evidence>
<dbReference type="SMART" id="SM00530">
    <property type="entry name" value="HTH_XRE"/>
    <property type="match status" value="1"/>
</dbReference>
<feature type="domain" description="HTH cro/C1-type" evidence="1">
    <location>
        <begin position="20"/>
        <end position="75"/>
    </location>
</feature>
<organism evidence="2 3">
    <name type="scientific">Actinomadura fibrosa</name>
    <dbReference type="NCBI Taxonomy" id="111802"/>
    <lineage>
        <taxon>Bacteria</taxon>
        <taxon>Bacillati</taxon>
        <taxon>Actinomycetota</taxon>
        <taxon>Actinomycetes</taxon>
        <taxon>Streptosporangiales</taxon>
        <taxon>Thermomonosporaceae</taxon>
        <taxon>Actinomadura</taxon>
    </lineage>
</organism>